<dbReference type="AlphaFoldDB" id="A0A562ZVD9"/>
<feature type="compositionally biased region" description="Pro residues" evidence="1">
    <location>
        <begin position="137"/>
        <end position="241"/>
    </location>
</feature>
<evidence type="ECO:0000313" key="3">
    <source>
        <dbReference type="Proteomes" id="UP000318199"/>
    </source>
</evidence>
<feature type="compositionally biased region" description="Polar residues" evidence="1">
    <location>
        <begin position="1"/>
        <end position="17"/>
    </location>
</feature>
<organism evidence="2 3">
    <name type="scientific">Caenimonas sedimenti</name>
    <dbReference type="NCBI Taxonomy" id="2596921"/>
    <lineage>
        <taxon>Bacteria</taxon>
        <taxon>Pseudomonadati</taxon>
        <taxon>Pseudomonadota</taxon>
        <taxon>Betaproteobacteria</taxon>
        <taxon>Burkholderiales</taxon>
        <taxon>Comamonadaceae</taxon>
        <taxon>Caenimonas</taxon>
    </lineage>
</organism>
<accession>A0A562ZVD9</accession>
<comment type="caution">
    <text evidence="2">The sequence shown here is derived from an EMBL/GenBank/DDBJ whole genome shotgun (WGS) entry which is preliminary data.</text>
</comment>
<dbReference type="PANTHER" id="PTHR48148">
    <property type="entry name" value="KERATINOCYTE PROLINE-RICH PROTEIN"/>
    <property type="match status" value="1"/>
</dbReference>
<gene>
    <name evidence="2" type="ORF">FN976_06950</name>
</gene>
<evidence type="ECO:0000313" key="2">
    <source>
        <dbReference type="EMBL" id="TWO72433.1"/>
    </source>
</evidence>
<dbReference type="EMBL" id="VOBQ01000004">
    <property type="protein sequence ID" value="TWO72433.1"/>
    <property type="molecule type" value="Genomic_DNA"/>
</dbReference>
<proteinExistence type="predicted"/>
<reference evidence="2 3" key="1">
    <citation type="submission" date="2019-07" db="EMBL/GenBank/DDBJ databases">
        <title>Caenimonas sedimenti sp. nov., isolated from activated sludge.</title>
        <authorList>
            <person name="Xu J."/>
        </authorList>
    </citation>
    <scope>NUCLEOTIDE SEQUENCE [LARGE SCALE GENOMIC DNA]</scope>
    <source>
        <strain evidence="2 3">HX-9-20</strain>
    </source>
</reference>
<protein>
    <recommendedName>
        <fullName evidence="4">CD-NTase-associated protein 12/Pycsar effector protein TIR domain-containing protein</fullName>
    </recommendedName>
</protein>
<name>A0A562ZVD9_9BURK</name>
<feature type="region of interest" description="Disordered" evidence="1">
    <location>
        <begin position="1"/>
        <end position="20"/>
    </location>
</feature>
<sequence length="381" mass="39372">MSTGKSSPRSGQGQDQGTLEAGIEKINRISKEMRALDVASIQDRWDTRLEVMQKKVNAALADIFGISSPEYKKHQMGALDAALESAFGDRYSMDEFQQAVRQGVDKAVANLNAVKQLLADRIANPDAVAPTEAPAPASTPAPTPAPTAAPTPAPTPKPTPAPTPKPTPAPKPTLAPTPAPTPKPTPAATPAPTPKPTPAPTPKPTPAPTPAPTPRPTSAPTPAPKPPAPRPASAVPPPPTSSKPMSQAPRIAIIGPLDDTASEVSGFAEQMGLEPVIIGNPPGGGAAVSLDKLEELRDLDFAILLPAEKADAAASLLATGFLLAVLGRNRICFVTGDSVGSLPELEGALSIVIDGEGGMWRLLLAREMRRAGLEVDLNRAL</sequence>
<dbReference type="PANTHER" id="PTHR48148:SF3">
    <property type="entry name" value="KERATINOCYTE PROLINE-RICH PROTEIN"/>
    <property type="match status" value="1"/>
</dbReference>
<dbReference type="Proteomes" id="UP000318199">
    <property type="component" value="Unassembled WGS sequence"/>
</dbReference>
<evidence type="ECO:0008006" key="4">
    <source>
        <dbReference type="Google" id="ProtNLM"/>
    </source>
</evidence>
<evidence type="ECO:0000256" key="1">
    <source>
        <dbReference type="SAM" id="MobiDB-lite"/>
    </source>
</evidence>
<feature type="region of interest" description="Disordered" evidence="1">
    <location>
        <begin position="128"/>
        <end position="246"/>
    </location>
</feature>
<keyword evidence="3" id="KW-1185">Reference proteome</keyword>
<dbReference type="OrthoDB" id="8896242at2"/>
<dbReference type="RefSeq" id="WP_145892257.1">
    <property type="nucleotide sequence ID" value="NZ_VOBQ01000004.1"/>
</dbReference>